<organism evidence="1">
    <name type="scientific">Rhizophora mucronata</name>
    <name type="common">Asiatic mangrove</name>
    <dbReference type="NCBI Taxonomy" id="61149"/>
    <lineage>
        <taxon>Eukaryota</taxon>
        <taxon>Viridiplantae</taxon>
        <taxon>Streptophyta</taxon>
        <taxon>Embryophyta</taxon>
        <taxon>Tracheophyta</taxon>
        <taxon>Spermatophyta</taxon>
        <taxon>Magnoliopsida</taxon>
        <taxon>eudicotyledons</taxon>
        <taxon>Gunneridae</taxon>
        <taxon>Pentapetalae</taxon>
        <taxon>rosids</taxon>
        <taxon>fabids</taxon>
        <taxon>Malpighiales</taxon>
        <taxon>Rhizophoraceae</taxon>
        <taxon>Rhizophora</taxon>
    </lineage>
</organism>
<sequence length="61" mass="7127">MSHDDMCIWTNAMHIHNHCYKQILCSVVACIEKKWHTETMPGTCCYMENIVLMPLFLCGFC</sequence>
<reference evidence="1" key="1">
    <citation type="submission" date="2018-02" db="EMBL/GenBank/DDBJ databases">
        <title>Rhizophora mucronata_Transcriptome.</title>
        <authorList>
            <person name="Meera S.P."/>
            <person name="Sreeshan A."/>
            <person name="Augustine A."/>
        </authorList>
    </citation>
    <scope>NUCLEOTIDE SEQUENCE</scope>
    <source>
        <tissue evidence="1">Leaf</tissue>
    </source>
</reference>
<name>A0A2P2NNM9_RHIMU</name>
<dbReference type="EMBL" id="GGEC01063520">
    <property type="protein sequence ID" value="MBX44004.1"/>
    <property type="molecule type" value="Transcribed_RNA"/>
</dbReference>
<dbReference type="AlphaFoldDB" id="A0A2P2NNM9"/>
<proteinExistence type="predicted"/>
<accession>A0A2P2NNM9</accession>
<protein>
    <submittedName>
        <fullName evidence="1">Uncharacterized protein</fullName>
    </submittedName>
</protein>
<evidence type="ECO:0000313" key="1">
    <source>
        <dbReference type="EMBL" id="MBX44004.1"/>
    </source>
</evidence>